<keyword evidence="1" id="KW-0175">Coiled coil</keyword>
<organism evidence="2 3">
    <name type="scientific">Pseudocohnilembus persalinus</name>
    <name type="common">Ciliate</name>
    <dbReference type="NCBI Taxonomy" id="266149"/>
    <lineage>
        <taxon>Eukaryota</taxon>
        <taxon>Sar</taxon>
        <taxon>Alveolata</taxon>
        <taxon>Ciliophora</taxon>
        <taxon>Intramacronucleata</taxon>
        <taxon>Oligohymenophorea</taxon>
        <taxon>Scuticociliatia</taxon>
        <taxon>Philasterida</taxon>
        <taxon>Pseudocohnilembidae</taxon>
        <taxon>Pseudocohnilembus</taxon>
    </lineage>
</organism>
<reference evidence="2 3" key="1">
    <citation type="journal article" date="2015" name="Sci. Rep.">
        <title>Genome of the facultative scuticociliatosis pathogen Pseudocohnilembus persalinus provides insight into its virulence through horizontal gene transfer.</title>
        <authorList>
            <person name="Xiong J."/>
            <person name="Wang G."/>
            <person name="Cheng J."/>
            <person name="Tian M."/>
            <person name="Pan X."/>
            <person name="Warren A."/>
            <person name="Jiang C."/>
            <person name="Yuan D."/>
            <person name="Miao W."/>
        </authorList>
    </citation>
    <scope>NUCLEOTIDE SEQUENCE [LARGE SCALE GENOMIC DNA]</scope>
    <source>
        <strain evidence="2">36N120E</strain>
    </source>
</reference>
<sequence length="233" mass="27764">MEPQIIKIIQLLKEKTYIENQYKQKALPNLEYILKDFMHFNDNLDFTQGVDQQKLIDFIKILQILNLNQFDANKIIEAVFKQQEIISKNNINIINLQEKLDNLQKDRQFLDQLENQLNEQISIQKQQLELAKQNTGEIQDVQQVIEHQNQEIQKNNQREQFNLDQSGYWPEISLENLQHKKQLIEEQQLHLNTLLKQLGIKSIQELPLNKIQAHRILNEKKAQLKRLQLGQEN</sequence>
<feature type="coiled-coil region" evidence="1">
    <location>
        <begin position="86"/>
        <end position="158"/>
    </location>
</feature>
<protein>
    <submittedName>
        <fullName evidence="2">Uncharacterized protein</fullName>
    </submittedName>
</protein>
<gene>
    <name evidence="2" type="ORF">PPERSA_02938</name>
</gene>
<dbReference type="AlphaFoldDB" id="A0A0V0QA82"/>
<dbReference type="EMBL" id="LDAU01000221">
    <property type="protein sequence ID" value="KRW99106.1"/>
    <property type="molecule type" value="Genomic_DNA"/>
</dbReference>
<name>A0A0V0QA82_PSEPJ</name>
<proteinExistence type="predicted"/>
<keyword evidence="3" id="KW-1185">Reference proteome</keyword>
<comment type="caution">
    <text evidence="2">The sequence shown here is derived from an EMBL/GenBank/DDBJ whole genome shotgun (WGS) entry which is preliminary data.</text>
</comment>
<dbReference type="Proteomes" id="UP000054937">
    <property type="component" value="Unassembled WGS sequence"/>
</dbReference>
<evidence type="ECO:0000313" key="3">
    <source>
        <dbReference type="Proteomes" id="UP000054937"/>
    </source>
</evidence>
<evidence type="ECO:0000256" key="1">
    <source>
        <dbReference type="SAM" id="Coils"/>
    </source>
</evidence>
<accession>A0A0V0QA82</accession>
<dbReference type="InParanoid" id="A0A0V0QA82"/>
<evidence type="ECO:0000313" key="2">
    <source>
        <dbReference type="EMBL" id="KRW99106.1"/>
    </source>
</evidence>